<evidence type="ECO:0000313" key="7">
    <source>
        <dbReference type="Proteomes" id="UP001296104"/>
    </source>
</evidence>
<dbReference type="SUPFAM" id="SSF53474">
    <property type="entry name" value="alpha/beta-Hydrolases"/>
    <property type="match status" value="1"/>
</dbReference>
<dbReference type="Gene3D" id="2.120.10.30">
    <property type="entry name" value="TolB, C-terminal domain"/>
    <property type="match status" value="1"/>
</dbReference>
<comment type="similarity">
    <text evidence="1">Belongs to the peptidase S9C family.</text>
</comment>
<dbReference type="PANTHER" id="PTHR42776">
    <property type="entry name" value="SERINE PEPTIDASE S9 FAMILY MEMBER"/>
    <property type="match status" value="1"/>
</dbReference>
<evidence type="ECO:0000256" key="4">
    <source>
        <dbReference type="ARBA" id="ARBA00032829"/>
    </source>
</evidence>
<protein>
    <recommendedName>
        <fullName evidence="4">Dipeptidyl-peptidase V</fullName>
    </recommendedName>
</protein>
<evidence type="ECO:0000256" key="2">
    <source>
        <dbReference type="ARBA" id="ARBA00022801"/>
    </source>
</evidence>
<dbReference type="GO" id="GO:0006508">
    <property type="term" value="P:proteolysis"/>
    <property type="evidence" value="ECO:0007669"/>
    <property type="project" value="InterPro"/>
</dbReference>
<dbReference type="InterPro" id="IPR001375">
    <property type="entry name" value="Peptidase_S9_cat"/>
</dbReference>
<dbReference type="Pfam" id="PF07676">
    <property type="entry name" value="PD40"/>
    <property type="match status" value="1"/>
</dbReference>
<organism evidence="6 7">
    <name type="scientific">Lecanosticta acicola</name>
    <dbReference type="NCBI Taxonomy" id="111012"/>
    <lineage>
        <taxon>Eukaryota</taxon>
        <taxon>Fungi</taxon>
        <taxon>Dikarya</taxon>
        <taxon>Ascomycota</taxon>
        <taxon>Pezizomycotina</taxon>
        <taxon>Dothideomycetes</taxon>
        <taxon>Dothideomycetidae</taxon>
        <taxon>Mycosphaerellales</taxon>
        <taxon>Mycosphaerellaceae</taxon>
        <taxon>Lecanosticta</taxon>
    </lineage>
</organism>
<dbReference type="SUPFAM" id="SSF82171">
    <property type="entry name" value="DPP6 N-terminal domain-like"/>
    <property type="match status" value="1"/>
</dbReference>
<dbReference type="Pfam" id="PF00326">
    <property type="entry name" value="Peptidase_S9"/>
    <property type="match status" value="1"/>
</dbReference>
<name>A0AAI8YST8_9PEZI</name>
<dbReference type="Proteomes" id="UP001296104">
    <property type="component" value="Unassembled WGS sequence"/>
</dbReference>
<dbReference type="EMBL" id="CAVMBE010000005">
    <property type="protein sequence ID" value="CAK3831212.1"/>
    <property type="molecule type" value="Genomic_DNA"/>
</dbReference>
<dbReference type="Gene3D" id="3.40.50.1820">
    <property type="entry name" value="alpha/beta hydrolase"/>
    <property type="match status" value="1"/>
</dbReference>
<evidence type="ECO:0000313" key="6">
    <source>
        <dbReference type="EMBL" id="CAK3831212.1"/>
    </source>
</evidence>
<reference evidence="6" key="1">
    <citation type="submission" date="2023-11" db="EMBL/GenBank/DDBJ databases">
        <authorList>
            <person name="Alioto T."/>
            <person name="Alioto T."/>
            <person name="Gomez Garrido J."/>
        </authorList>
    </citation>
    <scope>NUCLEOTIDE SEQUENCE</scope>
</reference>
<proteinExistence type="inferred from homology"/>
<keyword evidence="2" id="KW-0378">Hydrolase</keyword>
<accession>A0AAI8YST8</accession>
<keyword evidence="3" id="KW-0645">Protease</keyword>
<dbReference type="GO" id="GO:0004252">
    <property type="term" value="F:serine-type endopeptidase activity"/>
    <property type="evidence" value="ECO:0007669"/>
    <property type="project" value="TreeGrafter"/>
</dbReference>
<dbReference type="InterPro" id="IPR011659">
    <property type="entry name" value="WD40"/>
</dbReference>
<gene>
    <name evidence="6" type="ORF">LECACI_7A001344</name>
</gene>
<evidence type="ECO:0000256" key="3">
    <source>
        <dbReference type="ARBA" id="ARBA00022825"/>
    </source>
</evidence>
<dbReference type="PANTHER" id="PTHR42776:SF27">
    <property type="entry name" value="DIPEPTIDYL PEPTIDASE FAMILY MEMBER 6"/>
    <property type="match status" value="1"/>
</dbReference>
<dbReference type="AlphaFoldDB" id="A0AAI8YST8"/>
<keyword evidence="7" id="KW-1185">Reference proteome</keyword>
<feature type="domain" description="Peptidase S9 prolyl oligopeptidase catalytic" evidence="5">
    <location>
        <begin position="420"/>
        <end position="646"/>
    </location>
</feature>
<dbReference type="InterPro" id="IPR029058">
    <property type="entry name" value="AB_hydrolase_fold"/>
</dbReference>
<dbReference type="InterPro" id="IPR011042">
    <property type="entry name" value="6-blade_b-propeller_TolB-like"/>
</dbReference>
<evidence type="ECO:0000256" key="1">
    <source>
        <dbReference type="ARBA" id="ARBA00010040"/>
    </source>
</evidence>
<keyword evidence="3" id="KW-0720">Serine protease</keyword>
<evidence type="ECO:0000259" key="5">
    <source>
        <dbReference type="Pfam" id="PF00326"/>
    </source>
</evidence>
<comment type="caution">
    <text evidence="6">The sequence shown here is derived from an EMBL/GenBank/DDBJ whole genome shotgun (WGS) entry which is preliminary data.</text>
</comment>
<sequence length="652" mass="72614">MTNAKDLKELLCDLQVPNTIRFSPDARQILYSTNLEWEHKKGRHPVSTLWLAETGEANSSRQITAGPFKDHFPRWDPRGQSIAFISDRSGAGEKWAIYVQNVRNGVVEGEPYPVTDVENERPIPKFEFSPDGNAIAFICADPKTDEEKARDEKGWDMSVWGEDWVFNRIRVVDLGTKQVRRVTGSSHPRIVPERHVLGFAWSHDSKHLAVVSVKSSHVEEPFLTGSDIAVLHLPSQTIYDLCHLPRFPKDIIWAHDGYLYFISGKPADKVLAGQALVSGQVLARVQCGVIDQLYLHPDRVIFDKLGEIRAYDAAYTTDGDEIVLAFSASDTNHPLEVYTTAASGGASVQLSNHGAALKNRAFGSCTFLTCPSTDKQVQLDGIFLTPSSSDPKPKKPLPTVVLIHDGPSDRDTNRFNTNYYYWTPYLLSLGYGILLINYRGSTGKGRSFAEYSIGGAGKHDWKDIIAMTTHAITEKHADKDRLLVGGWGHGGFLSYLCCVRNGPHSFGWKFRAAIAGSGMVDMDAMALTSDLGGTLGAELNDGASPWNRKRDFVGNRDAAALWLFRGAVQVSRQTGQMVVPPMLILHGERDERCPITQAWGMRRALESAGLPYEFVTYPRQPHIFTERNFWVDMLDRVGKFCEKHIGPGEKVR</sequence>